<dbReference type="GO" id="GO:0005759">
    <property type="term" value="C:mitochondrial matrix"/>
    <property type="evidence" value="ECO:0007669"/>
    <property type="project" value="UniProtKB-SubCell"/>
</dbReference>
<proteinExistence type="inferred from homology"/>
<dbReference type="FunFam" id="1.10.4080.10:FF:000001">
    <property type="entry name" value="ADP-ribose glycohydrolase ARH3"/>
    <property type="match status" value="1"/>
</dbReference>
<evidence type="ECO:0000256" key="12">
    <source>
        <dbReference type="ARBA" id="ARBA00022801"/>
    </source>
</evidence>
<evidence type="ECO:0000256" key="18">
    <source>
        <dbReference type="ARBA" id="ARBA00042398"/>
    </source>
</evidence>
<keyword evidence="16" id="KW-0539">Nucleus</keyword>
<feature type="binding site" evidence="25">
    <location>
        <position position="67"/>
    </location>
    <ligand>
        <name>Mg(2+)</name>
        <dbReference type="ChEBI" id="CHEBI:18420"/>
        <label>1</label>
    </ligand>
</feature>
<evidence type="ECO:0000256" key="5">
    <source>
        <dbReference type="ARBA" id="ARBA00010702"/>
    </source>
</evidence>
<evidence type="ECO:0000256" key="13">
    <source>
        <dbReference type="ARBA" id="ARBA00022842"/>
    </source>
</evidence>
<accession>A0A1B6HMQ8</accession>
<keyword evidence="14" id="KW-0496">Mitochondrion</keyword>
<evidence type="ECO:0000256" key="16">
    <source>
        <dbReference type="ARBA" id="ARBA00023242"/>
    </source>
</evidence>
<evidence type="ECO:0000256" key="17">
    <source>
        <dbReference type="ARBA" id="ARBA00041057"/>
    </source>
</evidence>
<evidence type="ECO:0000256" key="2">
    <source>
        <dbReference type="ARBA" id="ARBA00004286"/>
    </source>
</evidence>
<dbReference type="GO" id="GO:0005634">
    <property type="term" value="C:nucleus"/>
    <property type="evidence" value="ECO:0007669"/>
    <property type="project" value="UniProtKB-SubCell"/>
</dbReference>
<organism evidence="26">
    <name type="scientific">Homalodisca liturata</name>
    <dbReference type="NCBI Taxonomy" id="320908"/>
    <lineage>
        <taxon>Eukaryota</taxon>
        <taxon>Metazoa</taxon>
        <taxon>Ecdysozoa</taxon>
        <taxon>Arthropoda</taxon>
        <taxon>Hexapoda</taxon>
        <taxon>Insecta</taxon>
        <taxon>Pterygota</taxon>
        <taxon>Neoptera</taxon>
        <taxon>Paraneoptera</taxon>
        <taxon>Hemiptera</taxon>
        <taxon>Auchenorrhyncha</taxon>
        <taxon>Membracoidea</taxon>
        <taxon>Cicadellidae</taxon>
        <taxon>Cicadellinae</taxon>
        <taxon>Proconiini</taxon>
        <taxon>Homalodisca</taxon>
    </lineage>
</organism>
<evidence type="ECO:0000256" key="20">
    <source>
        <dbReference type="ARBA" id="ARBA00042722"/>
    </source>
</evidence>
<evidence type="ECO:0000256" key="3">
    <source>
        <dbReference type="ARBA" id="ARBA00004305"/>
    </source>
</evidence>
<dbReference type="GO" id="GO:0004649">
    <property type="term" value="F:poly(ADP-ribose) glycohydrolase activity"/>
    <property type="evidence" value="ECO:0007669"/>
    <property type="project" value="UniProtKB-EC"/>
</dbReference>
<feature type="binding site" evidence="25">
    <location>
        <position position="302"/>
    </location>
    <ligand>
        <name>Mg(2+)</name>
        <dbReference type="ChEBI" id="CHEBI:18420"/>
        <label>2</label>
    </ligand>
</feature>
<evidence type="ECO:0000256" key="8">
    <source>
        <dbReference type="ARBA" id="ARBA00022454"/>
    </source>
</evidence>
<dbReference type="Gene3D" id="1.10.4080.10">
    <property type="entry name" value="ADP-ribosylation/Crystallin J1"/>
    <property type="match status" value="1"/>
</dbReference>
<evidence type="ECO:0000256" key="6">
    <source>
        <dbReference type="ARBA" id="ARBA00011245"/>
    </source>
</evidence>
<evidence type="ECO:0000313" key="26">
    <source>
        <dbReference type="EMBL" id="JAS75970.1"/>
    </source>
</evidence>
<dbReference type="PANTHER" id="PTHR16222">
    <property type="entry name" value="ADP-RIBOSYLGLYCOHYDROLASE"/>
    <property type="match status" value="1"/>
</dbReference>
<evidence type="ECO:0000256" key="10">
    <source>
        <dbReference type="ARBA" id="ARBA00022723"/>
    </source>
</evidence>
<dbReference type="EMBL" id="GECU01031736">
    <property type="protein sequence ID" value="JAS75970.1"/>
    <property type="molecule type" value="Transcribed_RNA"/>
</dbReference>
<dbReference type="GO" id="GO:0006281">
    <property type="term" value="P:DNA repair"/>
    <property type="evidence" value="ECO:0007669"/>
    <property type="project" value="UniProtKB-KW"/>
</dbReference>
<evidence type="ECO:0000256" key="14">
    <source>
        <dbReference type="ARBA" id="ARBA00023128"/>
    </source>
</evidence>
<dbReference type="InterPro" id="IPR050792">
    <property type="entry name" value="ADP-ribosylglycohydrolase"/>
</dbReference>
<feature type="binding site" evidence="25">
    <location>
        <position position="66"/>
    </location>
    <ligand>
        <name>Mg(2+)</name>
        <dbReference type="ChEBI" id="CHEBI:18420"/>
        <label>1</label>
    </ligand>
</feature>
<evidence type="ECO:0000256" key="23">
    <source>
        <dbReference type="ARBA" id="ARBA00043193"/>
    </source>
</evidence>
<feature type="binding site" evidence="25">
    <location>
        <position position="65"/>
    </location>
    <ligand>
        <name>Mg(2+)</name>
        <dbReference type="ChEBI" id="CHEBI:18420"/>
        <label>1</label>
    </ligand>
</feature>
<keyword evidence="11" id="KW-0227">DNA damage</keyword>
<comment type="similarity">
    <text evidence="5">Belongs to the ADP-ribosylglycohydrolase family.</text>
</comment>
<evidence type="ECO:0000256" key="9">
    <source>
        <dbReference type="ARBA" id="ARBA00022490"/>
    </source>
</evidence>
<dbReference type="InterPro" id="IPR005502">
    <property type="entry name" value="Ribosyl_crysJ1"/>
</dbReference>
<feature type="binding site" evidence="25">
    <location>
        <position position="305"/>
    </location>
    <ligand>
        <name>Mg(2+)</name>
        <dbReference type="ChEBI" id="CHEBI:18420"/>
        <label>2</label>
    </ligand>
</feature>
<dbReference type="GO" id="GO:0046872">
    <property type="term" value="F:metal ion binding"/>
    <property type="evidence" value="ECO:0007669"/>
    <property type="project" value="UniProtKB-KW"/>
</dbReference>
<comment type="cofactor">
    <cofactor evidence="25">
        <name>Mg(2+)</name>
        <dbReference type="ChEBI" id="CHEBI:18420"/>
    </cofactor>
    <text evidence="25">Binds 2 magnesium ions per subunit.</text>
</comment>
<keyword evidence="9" id="KW-0963">Cytoplasm</keyword>
<evidence type="ECO:0000256" key="19">
    <source>
        <dbReference type="ARBA" id="ARBA00042471"/>
    </source>
</evidence>
<sequence>MIGAAAILDNALLKSKVRGCLVGALLGDCLGSPYEGDSSVSKTVLQNYFDKLSGPYFKNPTKMYTDDTAMTKSISESLIDKRGLDSKDLAKRFVKEYFNQPKRGYGPGVVEVFHKLKNEKYEDIWRPAKQQFDGSGSFGNGGAMRVAPIALFYRDNYDKMVEAARQVTLLTHTNRLGVNGALLQCIAVYLSLHQLPGKPLDVTEFSAALKQKMGDIEKADQMEEFENKMPYTEKLKAMDELLKDDNALEEEVQGILGHDISALNSVPTAVYCFLRSQKPIPNIKTDCPFRRTIQYAISLGGDTDTIASMAGAIAGAFYGMETINESLQKHCEFVNETINLADKIIEKSVSNRGNN</sequence>
<evidence type="ECO:0000256" key="15">
    <source>
        <dbReference type="ARBA" id="ARBA00023204"/>
    </source>
</evidence>
<dbReference type="Pfam" id="PF03747">
    <property type="entry name" value="ADP_ribosyl_GH"/>
    <property type="match status" value="1"/>
</dbReference>
<evidence type="ECO:0000256" key="21">
    <source>
        <dbReference type="ARBA" id="ARBA00042850"/>
    </source>
</evidence>
<dbReference type="SUPFAM" id="SSF101478">
    <property type="entry name" value="ADP-ribosylglycohydrolase"/>
    <property type="match status" value="1"/>
</dbReference>
<evidence type="ECO:0000256" key="4">
    <source>
        <dbReference type="ARBA" id="ARBA00004496"/>
    </source>
</evidence>
<dbReference type="GO" id="GO:0005694">
    <property type="term" value="C:chromosome"/>
    <property type="evidence" value="ECO:0007669"/>
    <property type="project" value="UniProtKB-SubCell"/>
</dbReference>
<keyword evidence="15" id="KW-0234">DNA repair</keyword>
<dbReference type="EC" id="3.2.1.143" evidence="7"/>
<keyword evidence="10 25" id="KW-0479">Metal-binding</keyword>
<feature type="binding site" evidence="25">
    <location>
        <position position="304"/>
    </location>
    <ligand>
        <name>Mg(2+)</name>
        <dbReference type="ChEBI" id="CHEBI:18420"/>
        <label>2</label>
    </ligand>
</feature>
<keyword evidence="12" id="KW-0378">Hydrolase</keyword>
<comment type="subunit">
    <text evidence="6">Monomer.</text>
</comment>
<keyword evidence="13 25" id="KW-0460">Magnesium</keyword>
<dbReference type="InterPro" id="IPR036705">
    <property type="entry name" value="Ribosyl_crysJ1_sf"/>
</dbReference>
<dbReference type="AlphaFoldDB" id="A0A1B6HMQ8"/>
<name>A0A1B6HMQ8_9HEMI</name>
<evidence type="ECO:0000256" key="1">
    <source>
        <dbReference type="ARBA" id="ARBA00004123"/>
    </source>
</evidence>
<dbReference type="GO" id="GO:0140290">
    <property type="term" value="P:peptidyl-serine ADP-deribosylation"/>
    <property type="evidence" value="ECO:0007669"/>
    <property type="project" value="UniProtKB-ARBA"/>
</dbReference>
<evidence type="ECO:0000256" key="22">
    <source>
        <dbReference type="ARBA" id="ARBA00043187"/>
    </source>
</evidence>
<gene>
    <name evidence="26" type="ORF">g.10441</name>
</gene>
<reference evidence="26" key="1">
    <citation type="submission" date="2015-11" db="EMBL/GenBank/DDBJ databases">
        <title>De novo transcriptome assembly of four potential Pierce s Disease insect vectors from Arizona vineyards.</title>
        <authorList>
            <person name="Tassone E.E."/>
        </authorList>
    </citation>
    <scope>NUCLEOTIDE SEQUENCE</scope>
</reference>
<protein>
    <recommendedName>
        <fullName evidence="17">ADP-ribosylhydrolase ARH3</fullName>
        <ecNumber evidence="7">3.2.1.143</ecNumber>
    </recommendedName>
    <alternativeName>
        <fullName evidence="18">ADP-ribose glycohydrolase ARH3</fullName>
    </alternativeName>
    <alternativeName>
        <fullName evidence="19">ADP-ribosylhydrolase 3</fullName>
    </alternativeName>
    <alternativeName>
        <fullName evidence="22">O-acetyl-ADP-ribose deacetylase ARH3</fullName>
    </alternativeName>
    <alternativeName>
        <fullName evidence="23">Poly(ADP-ribose) glycohydrolase ARH3</fullName>
    </alternativeName>
    <alternativeName>
        <fullName evidence="21">[Protein ADP-ribosylarginine] hydrolase-like protein 2</fullName>
    </alternativeName>
    <alternativeName>
        <fullName evidence="20">[Protein ADP-ribosylserine] hydrolase</fullName>
    </alternativeName>
</protein>
<comment type="catalytic activity">
    <reaction evidence="24">
        <text>alpha-NAD(+) + H2O = ADP-D-ribose + nicotinamide + H(+)</text>
        <dbReference type="Rhea" id="RHEA:68792"/>
        <dbReference type="ChEBI" id="CHEBI:15377"/>
        <dbReference type="ChEBI" id="CHEBI:15378"/>
        <dbReference type="ChEBI" id="CHEBI:17154"/>
        <dbReference type="ChEBI" id="CHEBI:57967"/>
        <dbReference type="ChEBI" id="CHEBI:77017"/>
    </reaction>
</comment>
<dbReference type="PANTHER" id="PTHR16222:SF24">
    <property type="entry name" value="ADP-RIBOSYLHYDROLASE ARH3"/>
    <property type="match status" value="1"/>
</dbReference>
<comment type="subcellular location">
    <subcellularLocation>
        <location evidence="2">Chromosome</location>
    </subcellularLocation>
    <subcellularLocation>
        <location evidence="4">Cytoplasm</location>
    </subcellularLocation>
    <subcellularLocation>
        <location evidence="3">Mitochondrion matrix</location>
    </subcellularLocation>
    <subcellularLocation>
        <location evidence="1">Nucleus</location>
    </subcellularLocation>
</comment>
<keyword evidence="8" id="KW-0158">Chromosome</keyword>
<evidence type="ECO:0000256" key="25">
    <source>
        <dbReference type="PIRSR" id="PIRSR605502-1"/>
    </source>
</evidence>
<evidence type="ECO:0000256" key="11">
    <source>
        <dbReference type="ARBA" id="ARBA00022763"/>
    </source>
</evidence>
<evidence type="ECO:0000256" key="7">
    <source>
        <dbReference type="ARBA" id="ARBA00012255"/>
    </source>
</evidence>
<evidence type="ECO:0000256" key="24">
    <source>
        <dbReference type="ARBA" id="ARBA00049015"/>
    </source>
</evidence>